<dbReference type="EMBL" id="LBIC01000001">
    <property type="protein sequence ID" value="KKW93301.1"/>
    <property type="molecule type" value="Genomic_DNA"/>
</dbReference>
<protein>
    <submittedName>
        <fullName evidence="2">Uncharacterized protein</fullName>
    </submittedName>
</protein>
<reference evidence="2 3" key="1">
    <citation type="submission" date="2015-04" db="EMBL/GenBank/DDBJ databases">
        <title>Genome sequence of aromatic hydrocarbons-degrading Sphingobium chungbukense DJ77.</title>
        <authorList>
            <person name="Kim Y.-C."/>
            <person name="Chae J.-C."/>
        </authorList>
    </citation>
    <scope>NUCLEOTIDE SEQUENCE [LARGE SCALE GENOMIC DNA]</scope>
    <source>
        <strain evidence="2 3">DJ77</strain>
    </source>
</reference>
<feature type="region of interest" description="Disordered" evidence="1">
    <location>
        <begin position="36"/>
        <end position="58"/>
    </location>
</feature>
<organism evidence="2 3">
    <name type="scientific">Sphingobium chungbukense</name>
    <dbReference type="NCBI Taxonomy" id="56193"/>
    <lineage>
        <taxon>Bacteria</taxon>
        <taxon>Pseudomonadati</taxon>
        <taxon>Pseudomonadota</taxon>
        <taxon>Alphaproteobacteria</taxon>
        <taxon>Sphingomonadales</taxon>
        <taxon>Sphingomonadaceae</taxon>
        <taxon>Sphingobium</taxon>
    </lineage>
</organism>
<evidence type="ECO:0000313" key="2">
    <source>
        <dbReference type="EMBL" id="KKW93301.1"/>
    </source>
</evidence>
<gene>
    <name evidence="2" type="ORF">YP76_00930</name>
</gene>
<proteinExistence type="predicted"/>
<keyword evidence="3" id="KW-1185">Reference proteome</keyword>
<name>A0A0M3AWK2_9SPHN</name>
<evidence type="ECO:0000313" key="3">
    <source>
        <dbReference type="Proteomes" id="UP000033874"/>
    </source>
</evidence>
<sequence length="158" mass="16517">MSARFWLFSLACAGMALTGGYGLGLYATTPPRLGTETPLPDAVAPDGSDHDPTSADLNGPAIIHCSGCGPTLADRQMAADMAGWSGMSDPLVRDYAARDEPNQTDYADPPPPVRTLPASIERLAAGESDGDWPPVQIAQARNSKTPAEEIPADAAFSY</sequence>
<evidence type="ECO:0000256" key="1">
    <source>
        <dbReference type="SAM" id="MobiDB-lite"/>
    </source>
</evidence>
<accession>A0A0M3AWK2</accession>
<comment type="caution">
    <text evidence="2">The sequence shown here is derived from an EMBL/GenBank/DDBJ whole genome shotgun (WGS) entry which is preliminary data.</text>
</comment>
<dbReference type="PATRIC" id="fig|56193.3.peg.190"/>
<dbReference type="Proteomes" id="UP000033874">
    <property type="component" value="Unassembled WGS sequence"/>
</dbReference>
<dbReference type="AlphaFoldDB" id="A0A0M3AWK2"/>